<dbReference type="GO" id="GO:0016887">
    <property type="term" value="F:ATP hydrolysis activity"/>
    <property type="evidence" value="ECO:0007669"/>
    <property type="project" value="InterPro"/>
</dbReference>
<sequence length="446" mass="49613">MDNNYINSMEQALSLSPDNFILRITLIQALYEHQQLSTALSLLKEVESCQVEQELHQILAAKIFIESGDGENALLFLSSNLPEVKILKAKAYQILNEFSLAREFYVEAVKENSSLEDIDFARELRVAKDALDNSKRIKLTVVANDDTDAVEVTRLIKPREEVISFSEVGGLADVKKQIRKKIITPFQKPSLFQRFKKKVGGGILLFGPPGCGKTLLARATAGECNATFINVVISDILDMYIGESEKKLHAIFEQARQNTPSVIFFDEIESLAAKRQHTREATSAKLVSQFLSELDGFAQNNHGVLILGATNVPWALDPAFRRPGRFDRVVFIAPPDVDARTDILKGLLKDRPGGESVDAQKIARLTSGFSGADLMNLVETAVDEAIDHSIESGEEVPLNQTFVKEALKEVNPTTLEWLTMARNYAKYANDSGQYNEVLAFLRKHGK</sequence>
<dbReference type="PROSITE" id="PS00674">
    <property type="entry name" value="AAA"/>
    <property type="match status" value="1"/>
</dbReference>
<keyword evidence="7" id="KW-1185">Reference proteome</keyword>
<keyword evidence="3" id="KW-0175">Coiled coil</keyword>
<proteinExistence type="inferred from homology"/>
<evidence type="ECO:0000313" key="6">
    <source>
        <dbReference type="EMBL" id="ACA88891.1"/>
    </source>
</evidence>
<dbReference type="InterPro" id="IPR050168">
    <property type="entry name" value="AAA_ATPase_domain"/>
</dbReference>
<dbReference type="HOGENOM" id="CLU_000688_21_15_6"/>
<dbReference type="PANTHER" id="PTHR23077:SF171">
    <property type="entry name" value="NUCLEAR VALOSIN-CONTAINING PROTEIN-LIKE"/>
    <property type="match status" value="1"/>
</dbReference>
<dbReference type="eggNOG" id="COG1222">
    <property type="taxonomic scope" value="Bacteria"/>
</dbReference>
<evidence type="ECO:0000256" key="1">
    <source>
        <dbReference type="ARBA" id="ARBA00022741"/>
    </source>
</evidence>
<evidence type="ECO:0000256" key="3">
    <source>
        <dbReference type="ARBA" id="ARBA00023054"/>
    </source>
</evidence>
<dbReference type="InterPro" id="IPR003960">
    <property type="entry name" value="ATPase_AAA_CS"/>
</dbReference>
<evidence type="ECO:0000256" key="4">
    <source>
        <dbReference type="RuleBase" id="RU003651"/>
    </source>
</evidence>
<feature type="domain" description="AAA+ ATPase" evidence="5">
    <location>
        <begin position="199"/>
        <end position="336"/>
    </location>
</feature>
<protein>
    <submittedName>
        <fullName evidence="6">AAA ATPase central domain protein</fullName>
    </submittedName>
</protein>
<reference evidence="6 7" key="1">
    <citation type="submission" date="2008-02" db="EMBL/GenBank/DDBJ databases">
        <title>Complete sequence of Shewanella woodyi ATCC 51908.</title>
        <authorList>
            <consortium name="US DOE Joint Genome Institute"/>
            <person name="Copeland A."/>
            <person name="Lucas S."/>
            <person name="Lapidus A."/>
            <person name="Glavina del Rio T."/>
            <person name="Dalin E."/>
            <person name="Tice H."/>
            <person name="Bruce D."/>
            <person name="Goodwin L."/>
            <person name="Pitluck S."/>
            <person name="Sims D."/>
            <person name="Brettin T."/>
            <person name="Detter J.C."/>
            <person name="Han C."/>
            <person name="Kuske C.R."/>
            <person name="Schmutz J."/>
            <person name="Larimer F."/>
            <person name="Land M."/>
            <person name="Hauser L."/>
            <person name="Kyrpides N."/>
            <person name="Lykidis A."/>
            <person name="Zhao J.-S."/>
            <person name="Richardson P."/>
        </authorList>
    </citation>
    <scope>NUCLEOTIDE SEQUENCE [LARGE SCALE GENOMIC DNA]</scope>
    <source>
        <strain evidence="7">ATCC 51908 / MS32</strain>
    </source>
</reference>
<dbReference type="FunFam" id="3.40.50.300:FF:001025">
    <property type="entry name" value="ATPase family, AAA domain-containing 2B"/>
    <property type="match status" value="1"/>
</dbReference>
<name>B1KM11_SHEWM</name>
<dbReference type="GO" id="GO:0005524">
    <property type="term" value="F:ATP binding"/>
    <property type="evidence" value="ECO:0007669"/>
    <property type="project" value="UniProtKB-KW"/>
</dbReference>
<dbReference type="Pfam" id="PF00004">
    <property type="entry name" value="AAA"/>
    <property type="match status" value="1"/>
</dbReference>
<dbReference type="InterPro" id="IPR041569">
    <property type="entry name" value="AAA_lid_3"/>
</dbReference>
<evidence type="ECO:0000256" key="2">
    <source>
        <dbReference type="ARBA" id="ARBA00022840"/>
    </source>
</evidence>
<dbReference type="STRING" id="392500.Swoo_4641"/>
<comment type="similarity">
    <text evidence="4">Belongs to the AAA ATPase family.</text>
</comment>
<dbReference type="Gene3D" id="1.10.8.60">
    <property type="match status" value="1"/>
</dbReference>
<dbReference type="SUPFAM" id="SSF52540">
    <property type="entry name" value="P-loop containing nucleoside triphosphate hydrolases"/>
    <property type="match status" value="1"/>
</dbReference>
<dbReference type="InterPro" id="IPR011990">
    <property type="entry name" value="TPR-like_helical_dom_sf"/>
</dbReference>
<organism evidence="6 7">
    <name type="scientific">Shewanella woodyi (strain ATCC 51908 / MS32)</name>
    <dbReference type="NCBI Taxonomy" id="392500"/>
    <lineage>
        <taxon>Bacteria</taxon>
        <taxon>Pseudomonadati</taxon>
        <taxon>Pseudomonadota</taxon>
        <taxon>Gammaproteobacteria</taxon>
        <taxon>Alteromonadales</taxon>
        <taxon>Shewanellaceae</taxon>
        <taxon>Shewanella</taxon>
    </lineage>
</organism>
<gene>
    <name evidence="6" type="ordered locus">Swoo_4641</name>
</gene>
<evidence type="ECO:0000313" key="7">
    <source>
        <dbReference type="Proteomes" id="UP000002168"/>
    </source>
</evidence>
<keyword evidence="2 4" id="KW-0067">ATP-binding</keyword>
<dbReference type="Pfam" id="PF17862">
    <property type="entry name" value="AAA_lid_3"/>
    <property type="match status" value="1"/>
</dbReference>
<dbReference type="PANTHER" id="PTHR23077">
    <property type="entry name" value="AAA-FAMILY ATPASE"/>
    <property type="match status" value="1"/>
</dbReference>
<dbReference type="InterPro" id="IPR003593">
    <property type="entry name" value="AAA+_ATPase"/>
</dbReference>
<dbReference type="EMBL" id="CP000961">
    <property type="protein sequence ID" value="ACA88891.1"/>
    <property type="molecule type" value="Genomic_DNA"/>
</dbReference>
<dbReference type="InterPro" id="IPR003959">
    <property type="entry name" value="ATPase_AAA_core"/>
</dbReference>
<accession>B1KM11</accession>
<keyword evidence="1 4" id="KW-0547">Nucleotide-binding</keyword>
<dbReference type="AlphaFoldDB" id="B1KM11"/>
<dbReference type="SMART" id="SM00382">
    <property type="entry name" value="AAA"/>
    <property type="match status" value="1"/>
</dbReference>
<evidence type="ECO:0000259" key="5">
    <source>
        <dbReference type="SMART" id="SM00382"/>
    </source>
</evidence>
<dbReference type="Proteomes" id="UP000002168">
    <property type="component" value="Chromosome"/>
</dbReference>
<dbReference type="SUPFAM" id="SSF48452">
    <property type="entry name" value="TPR-like"/>
    <property type="match status" value="1"/>
</dbReference>
<dbReference type="Gene3D" id="1.25.40.10">
    <property type="entry name" value="Tetratricopeptide repeat domain"/>
    <property type="match status" value="1"/>
</dbReference>
<dbReference type="InterPro" id="IPR027417">
    <property type="entry name" value="P-loop_NTPase"/>
</dbReference>
<dbReference type="KEGG" id="swd:Swoo_4641"/>
<dbReference type="Gene3D" id="3.40.50.300">
    <property type="entry name" value="P-loop containing nucleotide triphosphate hydrolases"/>
    <property type="match status" value="1"/>
</dbReference>